<dbReference type="FunCoup" id="A0A2K3CPA3">
    <property type="interactions" value="1965"/>
</dbReference>
<dbReference type="Proteomes" id="UP000006906">
    <property type="component" value="Chromosome 17"/>
</dbReference>
<feature type="compositionally biased region" description="Gly residues" evidence="5">
    <location>
        <begin position="561"/>
        <end position="571"/>
    </location>
</feature>
<name>A0A2K3CPA3_CHLRE</name>
<proteinExistence type="inferred from homology"/>
<gene>
    <name evidence="6" type="ORF">CHLRE_17g705550v5</name>
</gene>
<feature type="compositionally biased region" description="Acidic residues" evidence="5">
    <location>
        <begin position="606"/>
        <end position="617"/>
    </location>
</feature>
<feature type="coiled-coil region" evidence="4">
    <location>
        <begin position="126"/>
        <end position="184"/>
    </location>
</feature>
<reference evidence="6 7" key="1">
    <citation type="journal article" date="2007" name="Science">
        <title>The Chlamydomonas genome reveals the evolution of key animal and plant functions.</title>
        <authorList>
            <person name="Merchant S.S."/>
            <person name="Prochnik S.E."/>
            <person name="Vallon O."/>
            <person name="Harris E.H."/>
            <person name="Karpowicz S.J."/>
            <person name="Witman G.B."/>
            <person name="Terry A."/>
            <person name="Salamov A."/>
            <person name="Fritz-Laylin L.K."/>
            <person name="Marechal-Drouard L."/>
            <person name="Marshall W.F."/>
            <person name="Qu L.H."/>
            <person name="Nelson D.R."/>
            <person name="Sanderfoot A.A."/>
            <person name="Spalding M.H."/>
            <person name="Kapitonov V.V."/>
            <person name="Ren Q."/>
            <person name="Ferris P."/>
            <person name="Lindquist E."/>
            <person name="Shapiro H."/>
            <person name="Lucas S.M."/>
            <person name="Grimwood J."/>
            <person name="Schmutz J."/>
            <person name="Cardol P."/>
            <person name="Cerutti H."/>
            <person name="Chanfreau G."/>
            <person name="Chen C.L."/>
            <person name="Cognat V."/>
            <person name="Croft M.T."/>
            <person name="Dent R."/>
            <person name="Dutcher S."/>
            <person name="Fernandez E."/>
            <person name="Fukuzawa H."/>
            <person name="Gonzalez-Ballester D."/>
            <person name="Gonzalez-Halphen D."/>
            <person name="Hallmann A."/>
            <person name="Hanikenne M."/>
            <person name="Hippler M."/>
            <person name="Inwood W."/>
            <person name="Jabbari K."/>
            <person name="Kalanon M."/>
            <person name="Kuras R."/>
            <person name="Lefebvre P.A."/>
            <person name="Lemaire S.D."/>
            <person name="Lobanov A.V."/>
            <person name="Lohr M."/>
            <person name="Manuell A."/>
            <person name="Meier I."/>
            <person name="Mets L."/>
            <person name="Mittag M."/>
            <person name="Mittelmeier T."/>
            <person name="Moroney J.V."/>
            <person name="Moseley J."/>
            <person name="Napoli C."/>
            <person name="Nedelcu A.M."/>
            <person name="Niyogi K."/>
            <person name="Novoselov S.V."/>
            <person name="Paulsen I.T."/>
            <person name="Pazour G."/>
            <person name="Purton S."/>
            <person name="Ral J.P."/>
            <person name="Riano-Pachon D.M."/>
            <person name="Riekhof W."/>
            <person name="Rymarquis L."/>
            <person name="Schroda M."/>
            <person name="Stern D."/>
            <person name="Umen J."/>
            <person name="Willows R."/>
            <person name="Wilson N."/>
            <person name="Zimmer S.L."/>
            <person name="Allmer J."/>
            <person name="Balk J."/>
            <person name="Bisova K."/>
            <person name="Chen C.J."/>
            <person name="Elias M."/>
            <person name="Gendler K."/>
            <person name="Hauser C."/>
            <person name="Lamb M.R."/>
            <person name="Ledford H."/>
            <person name="Long J.C."/>
            <person name="Minagawa J."/>
            <person name="Page M.D."/>
            <person name="Pan J."/>
            <person name="Pootakham W."/>
            <person name="Roje S."/>
            <person name="Rose A."/>
            <person name="Stahlberg E."/>
            <person name="Terauchi A.M."/>
            <person name="Yang P."/>
            <person name="Ball S."/>
            <person name="Bowler C."/>
            <person name="Dieckmann C.L."/>
            <person name="Gladyshev V.N."/>
            <person name="Green P."/>
            <person name="Jorgensen R."/>
            <person name="Mayfield S."/>
            <person name="Mueller-Roeber B."/>
            <person name="Rajamani S."/>
            <person name="Sayre R.T."/>
            <person name="Brokstein P."/>
            <person name="Dubchak I."/>
            <person name="Goodstein D."/>
            <person name="Hornick L."/>
            <person name="Huang Y.W."/>
            <person name="Jhaveri J."/>
            <person name="Luo Y."/>
            <person name="Martinez D."/>
            <person name="Ngau W.C."/>
            <person name="Otillar B."/>
            <person name="Poliakov A."/>
            <person name="Porter A."/>
            <person name="Szajkowski L."/>
            <person name="Werner G."/>
            <person name="Zhou K."/>
            <person name="Grigoriev I.V."/>
            <person name="Rokhsar D.S."/>
            <person name="Grossman A.R."/>
        </authorList>
    </citation>
    <scope>NUCLEOTIDE SEQUENCE [LARGE SCALE GENOMIC DNA]</scope>
    <source>
        <strain evidence="7">CC-503</strain>
    </source>
</reference>
<sequence length="858" mass="89995">MEDCAEALRRLAEQCVSSKLDAQKGTSQGLLKLLELKEESRKLAFAAEDQREETSKFKTRLEHAHLQLQNLIYEKEYYEKEIHECQNFRFKHPDSAIGLVPVEQFLASAGPEVLERIGDDPHKLMLERLRDELSQRKAMVAKLEELKKAKAATRQEVDKRKRTLDDLQQQLQGLEETAKPLQSILAPHLSLRGFARSADLLPLPLYIVYSQLAAVREALGLPIRVAILGSSVEAESFAKAQTADPADAADGAAAPEPASKQARLSPAPGQAGATASGEDLYKVHPLSVLLEVQRDNNGRLQTIISVKFQFLVNLKLVTAHSEVRDDNVLLAALFPGDDGSATAYESLAQLQGGTFKYDTSRPAKPYRWCQHLAGLDFAPPLPLATQLPAAAGGAGAGGQAESAGAVMEGLESYRRQQRVIHVIERLRSVKTGDEAAKKIIAALEKQPNPPNMARYPKLPVTVVFSVEEIKSAAPAAGGAGVAGGASKNKDSVARVAAALGARPGAGNGPGGSKNDAAPASALPLHMRGDAAEDGEVGLRGSRNATPAVDGRASPVPMDVSGPGGAANGLGAGGRTASELGLSASAVAATAGGKDGSGVGGGGGDVAMEDGEAAAEGEEGGRKRRANGDEGEGDEEGREDGEEQGEDGNAADQLVSRYLLTDLLAAEAAAGGTGGGGGPPKPAAPKPVSRLYRIVLRHKERSLECELLVRLFLEYPLRPPLLLVKGVRELPRERRGQPRPINNVNLVSWLESEANSAALAQVPADAPNTALLYQLLHLRLAFDEFANAYAAEGGGGPSTATATTVAAVAAAAAAAAAATGEDLMALLASKQRMRGRDRRVVLPVLGDSPVPPAVLTPLA</sequence>
<dbReference type="EMBL" id="CM008978">
    <property type="protein sequence ID" value="PNW70095.1"/>
    <property type="molecule type" value="Genomic_DNA"/>
</dbReference>
<evidence type="ECO:0000256" key="3">
    <source>
        <dbReference type="ARBA" id="ARBA00023242"/>
    </source>
</evidence>
<dbReference type="ExpressionAtlas" id="A0A2K3CPA3">
    <property type="expression patterns" value="baseline"/>
</dbReference>
<dbReference type="KEGG" id="cre:CHLRE_17g705550v5"/>
<protein>
    <recommendedName>
        <fullName evidence="8">THO complex subunit 5</fullName>
    </recommendedName>
</protein>
<feature type="compositionally biased region" description="Acidic residues" evidence="5">
    <location>
        <begin position="628"/>
        <end position="645"/>
    </location>
</feature>
<comment type="subcellular location">
    <subcellularLocation>
        <location evidence="1">Nucleus</location>
    </subcellularLocation>
</comment>
<evidence type="ECO:0000256" key="4">
    <source>
        <dbReference type="SAM" id="Coils"/>
    </source>
</evidence>
<feature type="compositionally biased region" description="Gly residues" evidence="5">
    <location>
        <begin position="592"/>
        <end position="604"/>
    </location>
</feature>
<dbReference type="AlphaFoldDB" id="A0A2K3CPA3"/>
<dbReference type="STRING" id="3055.A0A2K3CPA3"/>
<evidence type="ECO:0008006" key="8">
    <source>
        <dbReference type="Google" id="ProtNLM"/>
    </source>
</evidence>
<evidence type="ECO:0000313" key="7">
    <source>
        <dbReference type="Proteomes" id="UP000006906"/>
    </source>
</evidence>
<dbReference type="GO" id="GO:0000445">
    <property type="term" value="C:THO complex part of transcription export complex"/>
    <property type="evidence" value="ECO:0000318"/>
    <property type="project" value="GO_Central"/>
</dbReference>
<evidence type="ECO:0000256" key="5">
    <source>
        <dbReference type="SAM" id="MobiDB-lite"/>
    </source>
</evidence>
<dbReference type="GO" id="GO:0003729">
    <property type="term" value="F:mRNA binding"/>
    <property type="evidence" value="ECO:0000318"/>
    <property type="project" value="GO_Central"/>
</dbReference>
<dbReference type="PANTHER" id="PTHR13375:SF3">
    <property type="entry name" value="THO COMPLEX SUBUNIT 5 HOMOLOG"/>
    <property type="match status" value="1"/>
</dbReference>
<comment type="similarity">
    <text evidence="2">Belongs to the THOC5 family.</text>
</comment>
<keyword evidence="4" id="KW-0175">Coiled coil</keyword>
<dbReference type="OrthoDB" id="20582at2759"/>
<dbReference type="InParanoid" id="A0A2K3CPA3"/>
<evidence type="ECO:0000256" key="1">
    <source>
        <dbReference type="ARBA" id="ARBA00004123"/>
    </source>
</evidence>
<feature type="region of interest" description="Disordered" evidence="5">
    <location>
        <begin position="239"/>
        <end position="276"/>
    </location>
</feature>
<feature type="region of interest" description="Disordered" evidence="5">
    <location>
        <begin position="532"/>
        <end position="571"/>
    </location>
</feature>
<dbReference type="RefSeq" id="XP_042914448.1">
    <property type="nucleotide sequence ID" value="XM_043071989.1"/>
</dbReference>
<keyword evidence="7" id="KW-1185">Reference proteome</keyword>
<dbReference type="InterPro" id="IPR019163">
    <property type="entry name" value="THO_Thoc5"/>
</dbReference>
<accession>A0A2K3CPA3</accession>
<keyword evidence="3" id="KW-0539">Nucleus</keyword>
<dbReference type="GeneID" id="5717216"/>
<evidence type="ECO:0000313" key="6">
    <source>
        <dbReference type="EMBL" id="PNW70095.1"/>
    </source>
</evidence>
<dbReference type="Gramene" id="PNW70095">
    <property type="protein sequence ID" value="PNW70095"/>
    <property type="gene ID" value="CHLRE_17g705550v5"/>
</dbReference>
<organism evidence="6 7">
    <name type="scientific">Chlamydomonas reinhardtii</name>
    <name type="common">Chlamydomonas smithii</name>
    <dbReference type="NCBI Taxonomy" id="3055"/>
    <lineage>
        <taxon>Eukaryota</taxon>
        <taxon>Viridiplantae</taxon>
        <taxon>Chlorophyta</taxon>
        <taxon>core chlorophytes</taxon>
        <taxon>Chlorophyceae</taxon>
        <taxon>CS clade</taxon>
        <taxon>Chlamydomonadales</taxon>
        <taxon>Chlamydomonadaceae</taxon>
        <taxon>Chlamydomonas</taxon>
    </lineage>
</organism>
<dbReference type="GO" id="GO:0006406">
    <property type="term" value="P:mRNA export from nucleus"/>
    <property type="evidence" value="ECO:0000318"/>
    <property type="project" value="GO_Central"/>
</dbReference>
<evidence type="ECO:0000256" key="2">
    <source>
        <dbReference type="ARBA" id="ARBA00008044"/>
    </source>
</evidence>
<dbReference type="OMA" id="EIHECQN"/>
<dbReference type="PANTHER" id="PTHR13375">
    <property type="entry name" value="FMS INTERACTING PROTEIN"/>
    <property type="match status" value="1"/>
</dbReference>
<feature type="region of interest" description="Disordered" evidence="5">
    <location>
        <begin position="589"/>
        <end position="648"/>
    </location>
</feature>
<feature type="compositionally biased region" description="Low complexity" evidence="5">
    <location>
        <begin position="239"/>
        <end position="258"/>
    </location>
</feature>
<dbReference type="Pfam" id="PF09766">
    <property type="entry name" value="FmiP_Thoc5"/>
    <property type="match status" value="1"/>
</dbReference>